<evidence type="ECO:0000313" key="3">
    <source>
        <dbReference type="Proteomes" id="UP000597762"/>
    </source>
</evidence>
<dbReference type="EMBL" id="CAHIKZ030001683">
    <property type="protein sequence ID" value="CAE1272416.1"/>
    <property type="molecule type" value="Genomic_DNA"/>
</dbReference>
<comment type="caution">
    <text evidence="2">The sequence shown here is derived from an EMBL/GenBank/DDBJ whole genome shotgun (WGS) entry which is preliminary data.</text>
</comment>
<dbReference type="AlphaFoldDB" id="A0A812CHI9"/>
<keyword evidence="3" id="KW-1185">Reference proteome</keyword>
<dbReference type="InterPro" id="IPR049163">
    <property type="entry name" value="Pif1-like_2B_dom"/>
</dbReference>
<evidence type="ECO:0000259" key="1">
    <source>
        <dbReference type="Pfam" id="PF21530"/>
    </source>
</evidence>
<dbReference type="Pfam" id="PF21530">
    <property type="entry name" value="Pif1_2B_dom"/>
    <property type="match status" value="1"/>
</dbReference>
<accession>A0A812CHI9</accession>
<evidence type="ECO:0000313" key="2">
    <source>
        <dbReference type="EMBL" id="CAE1272416.1"/>
    </source>
</evidence>
<organism evidence="2 3">
    <name type="scientific">Acanthosepion pharaonis</name>
    <name type="common">Pharaoh cuttlefish</name>
    <name type="synonym">Sepia pharaonis</name>
    <dbReference type="NCBI Taxonomy" id="158019"/>
    <lineage>
        <taxon>Eukaryota</taxon>
        <taxon>Metazoa</taxon>
        <taxon>Spiralia</taxon>
        <taxon>Lophotrochozoa</taxon>
        <taxon>Mollusca</taxon>
        <taxon>Cephalopoda</taxon>
        <taxon>Coleoidea</taxon>
        <taxon>Decapodiformes</taxon>
        <taxon>Sepiida</taxon>
        <taxon>Sepiina</taxon>
        <taxon>Sepiidae</taxon>
        <taxon>Acanthosepion</taxon>
    </lineage>
</organism>
<dbReference type="OrthoDB" id="6116168at2759"/>
<sequence>MRAHLRGDTAYSEFSQRLFVLGEARLPSDDIRMASIESVCTVVETASQLVNCVFPKLESNFRNMEWLSQRAILAHRNRTVDAINDELLQQIPCEERVYKSIDRTRDPEDVVDYPIELLNSLQPLGLPPHVLNLKAGFPIMLLLARPALRWLLTCRVQE</sequence>
<proteinExistence type="predicted"/>
<dbReference type="Proteomes" id="UP000597762">
    <property type="component" value="Unassembled WGS sequence"/>
</dbReference>
<gene>
    <name evidence="2" type="ORF">SPHA_37666</name>
</gene>
<protein>
    <recommendedName>
        <fullName evidence="1">DNA helicase Pif1-like 2B domain-containing protein</fullName>
    </recommendedName>
</protein>
<name>A0A812CHI9_ACAPH</name>
<dbReference type="PANTHER" id="PTHR10492">
    <property type="match status" value="1"/>
</dbReference>
<dbReference type="PANTHER" id="PTHR10492:SF57">
    <property type="entry name" value="ATP-DEPENDENT DNA HELICASE"/>
    <property type="match status" value="1"/>
</dbReference>
<reference evidence="2" key="1">
    <citation type="submission" date="2021-01" db="EMBL/GenBank/DDBJ databases">
        <authorList>
            <person name="Li R."/>
            <person name="Bekaert M."/>
        </authorList>
    </citation>
    <scope>NUCLEOTIDE SEQUENCE</scope>
    <source>
        <strain evidence="2">Farmed</strain>
    </source>
</reference>
<feature type="domain" description="DNA helicase Pif1-like 2B" evidence="1">
    <location>
        <begin position="116"/>
        <end position="142"/>
    </location>
</feature>